<reference evidence="2" key="1">
    <citation type="submission" date="2018-02" db="EMBL/GenBank/DDBJ databases">
        <authorList>
            <person name="Clavel T."/>
            <person name="Strowig T."/>
        </authorList>
    </citation>
    <scope>NUCLEOTIDE SEQUENCE [LARGE SCALE GENOMIC DNA]</scope>
    <source>
        <strain evidence="2">DSM 100764</strain>
    </source>
</reference>
<evidence type="ECO:0000313" key="2">
    <source>
        <dbReference type="Proteomes" id="UP000244925"/>
    </source>
</evidence>
<proteinExistence type="predicted"/>
<sequence>MSEQEMNSYRFTSGQEPSDEMLAQLMKEVAHDAKVRQEQATAAYFSEMRREAEVVKAKWADRINSAING</sequence>
<evidence type="ECO:0000313" key="1">
    <source>
        <dbReference type="EMBL" id="PWB05311.1"/>
    </source>
</evidence>
<comment type="caution">
    <text evidence="1">The sequence shown here is derived from an EMBL/GenBank/DDBJ whole genome shotgun (WGS) entry which is preliminary data.</text>
</comment>
<dbReference type="EMBL" id="PUBV01000074">
    <property type="protein sequence ID" value="PWB05311.1"/>
    <property type="molecule type" value="Genomic_DNA"/>
</dbReference>
<dbReference type="RefSeq" id="WP_107037081.1">
    <property type="nucleotide sequence ID" value="NZ_CARBNI010000024.1"/>
</dbReference>
<keyword evidence="2" id="KW-1185">Reference proteome</keyword>
<organism evidence="1 2">
    <name type="scientific">Paramuribaculum intestinale</name>
    <dbReference type="NCBI Taxonomy" id="2094151"/>
    <lineage>
        <taxon>Bacteria</taxon>
        <taxon>Pseudomonadati</taxon>
        <taxon>Bacteroidota</taxon>
        <taxon>Bacteroidia</taxon>
        <taxon>Bacteroidales</taxon>
        <taxon>Muribaculaceae</taxon>
        <taxon>Paramuribaculum</taxon>
    </lineage>
</organism>
<dbReference type="GeneID" id="93423705"/>
<name>A0A2V1ISR6_9BACT</name>
<gene>
    <name evidence="1" type="ORF">C5O25_12770</name>
</gene>
<protein>
    <submittedName>
        <fullName evidence="1">Uncharacterized protein</fullName>
    </submittedName>
</protein>
<dbReference type="AlphaFoldDB" id="A0A2V1ISR6"/>
<accession>A0A2V1ISR6</accession>
<dbReference type="Proteomes" id="UP000244925">
    <property type="component" value="Unassembled WGS sequence"/>
</dbReference>